<evidence type="ECO:0000313" key="3">
    <source>
        <dbReference type="Proteomes" id="UP000199517"/>
    </source>
</evidence>
<dbReference type="InterPro" id="IPR001763">
    <property type="entry name" value="Rhodanese-like_dom"/>
</dbReference>
<dbReference type="PANTHER" id="PTHR45431">
    <property type="entry name" value="RHODANESE-LIKE DOMAIN-CONTAINING PROTEIN 15, CHLOROPLASTIC"/>
    <property type="match status" value="1"/>
</dbReference>
<name>A0A1I1TA22_9BURK</name>
<dbReference type="RefSeq" id="WP_092950176.1">
    <property type="nucleotide sequence ID" value="NZ_FOMQ01000003.1"/>
</dbReference>
<dbReference type="Pfam" id="PF00581">
    <property type="entry name" value="Rhodanese"/>
    <property type="match status" value="1"/>
</dbReference>
<keyword evidence="2" id="KW-0808">Transferase</keyword>
<dbReference type="PANTHER" id="PTHR45431:SF3">
    <property type="entry name" value="RHODANESE-LIKE DOMAIN-CONTAINING PROTEIN 15, CHLOROPLASTIC"/>
    <property type="match status" value="1"/>
</dbReference>
<dbReference type="AlphaFoldDB" id="A0A1I1TA22"/>
<dbReference type="PROSITE" id="PS50206">
    <property type="entry name" value="RHODANESE_3"/>
    <property type="match status" value="1"/>
</dbReference>
<dbReference type="InterPro" id="IPR052367">
    <property type="entry name" value="Thiosulfate_ST/Rhodanese-like"/>
</dbReference>
<dbReference type="Proteomes" id="UP000199517">
    <property type="component" value="Unassembled WGS sequence"/>
</dbReference>
<evidence type="ECO:0000259" key="1">
    <source>
        <dbReference type="PROSITE" id="PS50206"/>
    </source>
</evidence>
<dbReference type="GO" id="GO:0016740">
    <property type="term" value="F:transferase activity"/>
    <property type="evidence" value="ECO:0007669"/>
    <property type="project" value="UniProtKB-KW"/>
</dbReference>
<dbReference type="SUPFAM" id="SSF52821">
    <property type="entry name" value="Rhodanese/Cell cycle control phosphatase"/>
    <property type="match status" value="1"/>
</dbReference>
<gene>
    <name evidence="2" type="ORF">SAMN04489710_10348</name>
</gene>
<keyword evidence="3" id="KW-1185">Reference proteome</keyword>
<dbReference type="Gene3D" id="3.40.250.10">
    <property type="entry name" value="Rhodanese-like domain"/>
    <property type="match status" value="1"/>
</dbReference>
<organism evidence="2 3">
    <name type="scientific">Paracidovorax konjaci</name>
    <dbReference type="NCBI Taxonomy" id="32040"/>
    <lineage>
        <taxon>Bacteria</taxon>
        <taxon>Pseudomonadati</taxon>
        <taxon>Pseudomonadota</taxon>
        <taxon>Betaproteobacteria</taxon>
        <taxon>Burkholderiales</taxon>
        <taxon>Comamonadaceae</taxon>
        <taxon>Paracidovorax</taxon>
    </lineage>
</organism>
<reference evidence="3" key="1">
    <citation type="submission" date="2016-10" db="EMBL/GenBank/DDBJ databases">
        <authorList>
            <person name="Varghese N."/>
            <person name="Submissions S."/>
        </authorList>
    </citation>
    <scope>NUCLEOTIDE SEQUENCE [LARGE SCALE GENOMIC DNA]</scope>
    <source>
        <strain evidence="3">DSM 7481</strain>
    </source>
</reference>
<dbReference type="EMBL" id="FOMQ01000003">
    <property type="protein sequence ID" value="SFD52280.1"/>
    <property type="molecule type" value="Genomic_DNA"/>
</dbReference>
<dbReference type="STRING" id="32040.SAMN04489710_10348"/>
<evidence type="ECO:0000313" key="2">
    <source>
        <dbReference type="EMBL" id="SFD52280.1"/>
    </source>
</evidence>
<feature type="domain" description="Rhodanese" evidence="1">
    <location>
        <begin position="43"/>
        <end position="159"/>
    </location>
</feature>
<proteinExistence type="predicted"/>
<dbReference type="OrthoDB" id="9784009at2"/>
<dbReference type="InterPro" id="IPR036873">
    <property type="entry name" value="Rhodanese-like_dom_sf"/>
</dbReference>
<accession>A0A1I1TA22</accession>
<protein>
    <submittedName>
        <fullName evidence="2">Rhodanese-related sulfurtransferase</fullName>
    </submittedName>
</protein>
<dbReference type="SMART" id="SM00450">
    <property type="entry name" value="RHOD"/>
    <property type="match status" value="1"/>
</dbReference>
<sequence>MSSAATLETVLPTELETAREQAQREGLAYAGGVSPPVAWRLHQEGEAVLVDVRSAEERKFVGHVPGSLHVPWATGTALTRNPRFARELEAKLAAHGGRNAVALLLCRSGKRSVLAAQAAAQAGFGTVFNVLEGFEGELDALQHRGGDDGWRFHGLPWVQD</sequence>